<dbReference type="SUPFAM" id="SSF56784">
    <property type="entry name" value="HAD-like"/>
    <property type="match status" value="1"/>
</dbReference>
<dbReference type="EMBL" id="CACVAY010000013">
    <property type="protein sequence ID" value="CAA6802774.1"/>
    <property type="molecule type" value="Genomic_DNA"/>
</dbReference>
<organism evidence="1">
    <name type="scientific">uncultured Thiotrichaceae bacterium</name>
    <dbReference type="NCBI Taxonomy" id="298394"/>
    <lineage>
        <taxon>Bacteria</taxon>
        <taxon>Pseudomonadati</taxon>
        <taxon>Pseudomonadota</taxon>
        <taxon>Gammaproteobacteria</taxon>
        <taxon>Thiotrichales</taxon>
        <taxon>Thiotrichaceae</taxon>
        <taxon>environmental samples</taxon>
    </lineage>
</organism>
<dbReference type="InterPro" id="IPR036412">
    <property type="entry name" value="HAD-like_sf"/>
</dbReference>
<accession>A0A6S6SCL0</accession>
<name>A0A6S6SCL0_9GAMM</name>
<dbReference type="InterPro" id="IPR050155">
    <property type="entry name" value="HAD-like_hydrolase_sf"/>
</dbReference>
<dbReference type="AlphaFoldDB" id="A0A6S6SCL0"/>
<dbReference type="Gene3D" id="1.10.150.240">
    <property type="entry name" value="Putative phosphatase, domain 2"/>
    <property type="match status" value="1"/>
</dbReference>
<dbReference type="SFLD" id="SFLDG01129">
    <property type="entry name" value="C1.5:_HAD__Beta-PGM__Phosphata"/>
    <property type="match status" value="1"/>
</dbReference>
<evidence type="ECO:0000313" key="1">
    <source>
        <dbReference type="EMBL" id="CAA6802774.1"/>
    </source>
</evidence>
<sequence>MTSSYKVLIFDWDGTIMDSVANICASLQSAIDELSALPKTYEEQRNVIGLGLSEAVLALYPEASPEFVDAFSEAFRDHFLFRNDTPSPLFEQVEPILADLQSDGYDMAIATGKSRRGLDKVLNESGLKDYFPVNYCAEETFSKPHPKMLEEILIDHNIKASRALMIGDTEYDMQMAVNANMHGLAATFGVHSRERLALHKPVGFVDAFSQIPEWLHNNER</sequence>
<gene>
    <name evidence="1" type="ORF">HELGO_WM10948</name>
</gene>
<dbReference type="InterPro" id="IPR023198">
    <property type="entry name" value="PGP-like_dom2"/>
</dbReference>
<dbReference type="InterPro" id="IPR041492">
    <property type="entry name" value="HAD_2"/>
</dbReference>
<dbReference type="SFLD" id="SFLDS00003">
    <property type="entry name" value="Haloacid_Dehalogenase"/>
    <property type="match status" value="1"/>
</dbReference>
<reference evidence="1" key="1">
    <citation type="submission" date="2020-01" db="EMBL/GenBank/DDBJ databases">
        <authorList>
            <person name="Meier V. D."/>
            <person name="Meier V D."/>
        </authorList>
    </citation>
    <scope>NUCLEOTIDE SEQUENCE</scope>
    <source>
        <strain evidence="1">HLG_WM_MAG_07</strain>
    </source>
</reference>
<proteinExistence type="predicted"/>
<dbReference type="NCBIfam" id="TIGR01549">
    <property type="entry name" value="HAD-SF-IA-v1"/>
    <property type="match status" value="1"/>
</dbReference>
<dbReference type="GO" id="GO:0006281">
    <property type="term" value="P:DNA repair"/>
    <property type="evidence" value="ECO:0007669"/>
    <property type="project" value="TreeGrafter"/>
</dbReference>
<dbReference type="GO" id="GO:0008967">
    <property type="term" value="F:phosphoglycolate phosphatase activity"/>
    <property type="evidence" value="ECO:0007669"/>
    <property type="project" value="TreeGrafter"/>
</dbReference>
<dbReference type="PANTHER" id="PTHR43434">
    <property type="entry name" value="PHOSPHOGLYCOLATE PHOSPHATASE"/>
    <property type="match status" value="1"/>
</dbReference>
<dbReference type="InterPro" id="IPR023214">
    <property type="entry name" value="HAD_sf"/>
</dbReference>
<dbReference type="InterPro" id="IPR006439">
    <property type="entry name" value="HAD-SF_hydro_IA"/>
</dbReference>
<dbReference type="Pfam" id="PF13419">
    <property type="entry name" value="HAD_2"/>
    <property type="match status" value="1"/>
</dbReference>
<dbReference type="Gene3D" id="3.40.50.1000">
    <property type="entry name" value="HAD superfamily/HAD-like"/>
    <property type="match status" value="1"/>
</dbReference>
<dbReference type="GO" id="GO:0005829">
    <property type="term" value="C:cytosol"/>
    <property type="evidence" value="ECO:0007669"/>
    <property type="project" value="TreeGrafter"/>
</dbReference>
<dbReference type="PANTHER" id="PTHR43434:SF24">
    <property type="entry name" value="HYDROLASE-RELATED"/>
    <property type="match status" value="1"/>
</dbReference>
<protein>
    <submittedName>
        <fullName evidence="1">Similar to phosphoglycolate phosphatase, clustered with ribosomal large subunit pseudouridine synthase C</fullName>
    </submittedName>
</protein>